<dbReference type="InterPro" id="IPR010985">
    <property type="entry name" value="Ribbon_hlx_hlx"/>
</dbReference>
<name>A0ABU3S1R3_9HYPH</name>
<evidence type="ECO:0000313" key="3">
    <source>
        <dbReference type="Proteomes" id="UP001254257"/>
    </source>
</evidence>
<sequence length="78" mass="8661">MGQFVVRSIEDHVIAGLKVKARLAGVPFEAFVRDTLRAAAPLSGSEKVSLIEEFKRQYGPIKPATPPEDILRDEREGR</sequence>
<evidence type="ECO:0000313" key="2">
    <source>
        <dbReference type="EMBL" id="MDU0338735.1"/>
    </source>
</evidence>
<organism evidence="2 3">
    <name type="scientific">Bosea rubneri</name>
    <dbReference type="NCBI Taxonomy" id="3075434"/>
    <lineage>
        <taxon>Bacteria</taxon>
        <taxon>Pseudomonadati</taxon>
        <taxon>Pseudomonadota</taxon>
        <taxon>Alphaproteobacteria</taxon>
        <taxon>Hyphomicrobiales</taxon>
        <taxon>Boseaceae</taxon>
        <taxon>Bosea</taxon>
    </lineage>
</organism>
<reference evidence="2 3" key="1">
    <citation type="submission" date="2023-09" db="EMBL/GenBank/DDBJ databases">
        <title>Whole genome shotgun sequencing (WGS) of Bosea sp. ZW T0_25, isolated from stored onions (Allium cepa).</title>
        <authorList>
            <person name="Stoll D.A."/>
            <person name="Huch M."/>
        </authorList>
    </citation>
    <scope>NUCLEOTIDE SEQUENCE [LARGE SCALE GENOMIC DNA]</scope>
    <source>
        <strain evidence="2 3">ZW T0_25</strain>
    </source>
</reference>
<dbReference type="EMBL" id="JAWDID010000002">
    <property type="protein sequence ID" value="MDU0338735.1"/>
    <property type="molecule type" value="Genomic_DNA"/>
</dbReference>
<dbReference type="SUPFAM" id="SSF47598">
    <property type="entry name" value="Ribbon-helix-helix"/>
    <property type="match status" value="1"/>
</dbReference>
<feature type="compositionally biased region" description="Basic and acidic residues" evidence="1">
    <location>
        <begin position="69"/>
        <end position="78"/>
    </location>
</feature>
<evidence type="ECO:0008006" key="4">
    <source>
        <dbReference type="Google" id="ProtNLM"/>
    </source>
</evidence>
<gene>
    <name evidence="2" type="ORF">RKE40_02530</name>
</gene>
<dbReference type="Proteomes" id="UP001254257">
    <property type="component" value="Unassembled WGS sequence"/>
</dbReference>
<keyword evidence="3" id="KW-1185">Reference proteome</keyword>
<feature type="region of interest" description="Disordered" evidence="1">
    <location>
        <begin position="59"/>
        <end position="78"/>
    </location>
</feature>
<evidence type="ECO:0000256" key="1">
    <source>
        <dbReference type="SAM" id="MobiDB-lite"/>
    </source>
</evidence>
<proteinExistence type="predicted"/>
<comment type="caution">
    <text evidence="2">The sequence shown here is derived from an EMBL/GenBank/DDBJ whole genome shotgun (WGS) entry which is preliminary data.</text>
</comment>
<accession>A0ABU3S1R3</accession>
<dbReference type="RefSeq" id="WP_316016671.1">
    <property type="nucleotide sequence ID" value="NZ_JAWDID010000002.1"/>
</dbReference>
<protein>
    <recommendedName>
        <fullName evidence="4">Antitoxin</fullName>
    </recommendedName>
</protein>